<dbReference type="AlphaFoldDB" id="A0A8U0HPP6"/>
<sequence>MIVVHASVPIDPDRREEALDSARDLAERTRAEEGVLDYAATTDVSDPNVVRFFEWYEDEEALDAHQRTDHYREWVEALPDQLDGDVEDLDVTQFVVDEAFDPNADVDRE</sequence>
<accession>A0A8U0HPP6</accession>
<keyword evidence="2" id="KW-0503">Monooxygenase</keyword>
<dbReference type="GeneID" id="72185585"/>
<protein>
    <submittedName>
        <fullName evidence="2">Antibiotic biosynthesis monooxygenase</fullName>
    </submittedName>
</protein>
<dbReference type="InterPro" id="IPR007138">
    <property type="entry name" value="ABM_dom"/>
</dbReference>
<dbReference type="InterPro" id="IPR050744">
    <property type="entry name" value="AI-2_Isomerase_LsrG"/>
</dbReference>
<dbReference type="Proteomes" id="UP000830729">
    <property type="component" value="Chromosome"/>
</dbReference>
<evidence type="ECO:0000259" key="1">
    <source>
        <dbReference type="PROSITE" id="PS51725"/>
    </source>
</evidence>
<feature type="domain" description="ABM" evidence="1">
    <location>
        <begin position="2"/>
        <end position="94"/>
    </location>
</feature>
<dbReference type="Pfam" id="PF03992">
    <property type="entry name" value="ABM"/>
    <property type="match status" value="1"/>
</dbReference>
<dbReference type="SUPFAM" id="SSF54909">
    <property type="entry name" value="Dimeric alpha+beta barrel"/>
    <property type="match status" value="1"/>
</dbReference>
<gene>
    <name evidence="2" type="ORF">M0R89_10260</name>
</gene>
<reference evidence="2 3" key="1">
    <citation type="submission" date="2022-04" db="EMBL/GenBank/DDBJ databases">
        <title>Diverse halophilic archaea isolated from saline environments.</title>
        <authorList>
            <person name="Cui H.-L."/>
        </authorList>
    </citation>
    <scope>NUCLEOTIDE SEQUENCE [LARGE SCALE GENOMIC DNA]</scope>
    <source>
        <strain evidence="2 3">XZYJT49</strain>
    </source>
</reference>
<dbReference type="PROSITE" id="PS51725">
    <property type="entry name" value="ABM"/>
    <property type="match status" value="1"/>
</dbReference>
<dbReference type="Gene3D" id="3.30.70.100">
    <property type="match status" value="1"/>
</dbReference>
<dbReference type="KEGG" id="halx:M0R89_10260"/>
<name>A0A8U0HPP6_9EURY</name>
<keyword evidence="2" id="KW-0560">Oxidoreductase</keyword>
<dbReference type="PANTHER" id="PTHR33336">
    <property type="entry name" value="QUINOL MONOOXYGENASE YGIN-RELATED"/>
    <property type="match status" value="1"/>
</dbReference>
<dbReference type="EMBL" id="CP096659">
    <property type="protein sequence ID" value="UPV72930.1"/>
    <property type="molecule type" value="Genomic_DNA"/>
</dbReference>
<dbReference type="GO" id="GO:0004497">
    <property type="term" value="F:monooxygenase activity"/>
    <property type="evidence" value="ECO:0007669"/>
    <property type="project" value="UniProtKB-KW"/>
</dbReference>
<dbReference type="PANTHER" id="PTHR33336:SF15">
    <property type="entry name" value="ABM DOMAIN-CONTAINING PROTEIN"/>
    <property type="match status" value="1"/>
</dbReference>
<dbReference type="InterPro" id="IPR011008">
    <property type="entry name" value="Dimeric_a/b-barrel"/>
</dbReference>
<keyword evidence="3" id="KW-1185">Reference proteome</keyword>
<evidence type="ECO:0000313" key="2">
    <source>
        <dbReference type="EMBL" id="UPV72930.1"/>
    </source>
</evidence>
<evidence type="ECO:0000313" key="3">
    <source>
        <dbReference type="Proteomes" id="UP000830729"/>
    </source>
</evidence>
<proteinExistence type="predicted"/>
<organism evidence="2 3">
    <name type="scientific">Halorussus limi</name>
    <dbReference type="NCBI Taxonomy" id="2938695"/>
    <lineage>
        <taxon>Archaea</taxon>
        <taxon>Methanobacteriati</taxon>
        <taxon>Methanobacteriota</taxon>
        <taxon>Stenosarchaea group</taxon>
        <taxon>Halobacteria</taxon>
        <taxon>Halobacteriales</taxon>
        <taxon>Haladaptataceae</taxon>
        <taxon>Halorussus</taxon>
    </lineage>
</organism>
<dbReference type="RefSeq" id="WP_248648989.1">
    <property type="nucleotide sequence ID" value="NZ_CP096659.1"/>
</dbReference>